<dbReference type="CDD" id="cd03257">
    <property type="entry name" value="ABC_NikE_OppD_transporters"/>
    <property type="match status" value="2"/>
</dbReference>
<comment type="subcellular location">
    <subcellularLocation>
        <location evidence="1">Cell membrane</location>
        <topology evidence="1">Peripheral membrane protein</topology>
    </subcellularLocation>
</comment>
<dbReference type="InterPro" id="IPR003439">
    <property type="entry name" value="ABC_transporter-like_ATP-bd"/>
</dbReference>
<dbReference type="FunFam" id="3.40.50.300:FF:000016">
    <property type="entry name" value="Oligopeptide ABC transporter ATP-binding component"/>
    <property type="match status" value="1"/>
</dbReference>
<dbReference type="PANTHER" id="PTHR43297">
    <property type="entry name" value="OLIGOPEPTIDE TRANSPORT ATP-BINDING PROTEIN APPD"/>
    <property type="match status" value="1"/>
</dbReference>
<dbReference type="InterPro" id="IPR027417">
    <property type="entry name" value="P-loop_NTPase"/>
</dbReference>
<dbReference type="Proteomes" id="UP000540412">
    <property type="component" value="Unassembled WGS sequence"/>
</dbReference>
<feature type="domain" description="ABC transporter" evidence="8">
    <location>
        <begin position="6"/>
        <end position="251"/>
    </location>
</feature>
<sequence>MSTDLLRVDDLTVGFGSVRAVRGVSLSVRRGEILALVGESGSGKSVSAAAVVGLLPPTAQVGGSVTFEGRQLLGLRDRELNAVRGKKIGSVFQDPANALDPSFTIGSQLRELIRHHRGLAAADATELAGDWLRRVGIPDTGRVLGSYPHELSGGMRQRVMLAVACLPEPDLLIADEPTTALDPTVAKQVLDLLAGLQRELGLAVLIVTHDFGVVSHIADRVAVLRHGELVESGDVTTVLSAPEHPYTRLLIESVPVFGRDIGGAGRTHNGSGPSTDILPESADGEAQDVPLLELRSVTRRFQIRRSGWRRPPDFAALTAVDLAVRRGESVGLIGESGSGKSTVARLAAGLLTPSQGSVHFDGQSLSGKEFRRGLQLIFQDHGSALNPRVRIGEQLVRPMLRLGVAAGAEATERADELITAVGLEPAVLERFPHELSGGQRQRVGIARALAVRPRLLVLDEPTSALDVTTQARILDLLADLKRRFDLTFLLIAHNLAIVEAFADRIVVLDAGRVVDDFPAAEFRSPERHPVTRRLVDAVLQPTRPLEEAR</sequence>
<dbReference type="Pfam" id="PF00005">
    <property type="entry name" value="ABC_tran"/>
    <property type="match status" value="2"/>
</dbReference>
<dbReference type="SMART" id="SM00382">
    <property type="entry name" value="AAA"/>
    <property type="match status" value="2"/>
</dbReference>
<dbReference type="GO" id="GO:0005524">
    <property type="term" value="F:ATP binding"/>
    <property type="evidence" value="ECO:0007669"/>
    <property type="project" value="UniProtKB-KW"/>
</dbReference>
<dbReference type="InterPro" id="IPR017871">
    <property type="entry name" value="ABC_transporter-like_CS"/>
</dbReference>
<dbReference type="RefSeq" id="WP_040750022.1">
    <property type="nucleotide sequence ID" value="NZ_JACHIT010000001.1"/>
</dbReference>
<dbReference type="GO" id="GO:0005886">
    <property type="term" value="C:plasma membrane"/>
    <property type="evidence" value="ECO:0007669"/>
    <property type="project" value="UniProtKB-SubCell"/>
</dbReference>
<keyword evidence="6" id="KW-0067">ATP-binding</keyword>
<dbReference type="NCBIfam" id="NF007739">
    <property type="entry name" value="PRK10419.1"/>
    <property type="match status" value="2"/>
</dbReference>
<gene>
    <name evidence="9" type="ORF">BJY24_000951</name>
</gene>
<dbReference type="SUPFAM" id="SSF52540">
    <property type="entry name" value="P-loop containing nucleoside triphosphate hydrolases"/>
    <property type="match status" value="2"/>
</dbReference>
<dbReference type="InterPro" id="IPR003593">
    <property type="entry name" value="AAA+_ATPase"/>
</dbReference>
<dbReference type="GO" id="GO:0015833">
    <property type="term" value="P:peptide transport"/>
    <property type="evidence" value="ECO:0007669"/>
    <property type="project" value="InterPro"/>
</dbReference>
<dbReference type="Pfam" id="PF08352">
    <property type="entry name" value="oligo_HPY"/>
    <property type="match status" value="1"/>
</dbReference>
<evidence type="ECO:0000256" key="6">
    <source>
        <dbReference type="ARBA" id="ARBA00022840"/>
    </source>
</evidence>
<evidence type="ECO:0000259" key="8">
    <source>
        <dbReference type="PROSITE" id="PS50893"/>
    </source>
</evidence>
<dbReference type="EMBL" id="JACHIT010000001">
    <property type="protein sequence ID" value="MBB5912084.1"/>
    <property type="molecule type" value="Genomic_DNA"/>
</dbReference>
<accession>A0A7W9P9P5</accession>
<evidence type="ECO:0000256" key="1">
    <source>
        <dbReference type="ARBA" id="ARBA00004202"/>
    </source>
</evidence>
<comment type="similarity">
    <text evidence="2">Belongs to the ABC transporter superfamily.</text>
</comment>
<dbReference type="InterPro" id="IPR013563">
    <property type="entry name" value="Oligopep_ABC_C"/>
</dbReference>
<dbReference type="PROSITE" id="PS50893">
    <property type="entry name" value="ABC_TRANSPORTER_2"/>
    <property type="match status" value="2"/>
</dbReference>
<keyword evidence="4" id="KW-1003">Cell membrane</keyword>
<keyword evidence="5" id="KW-0547">Nucleotide-binding</keyword>
<organism evidence="9 10">
    <name type="scientific">Nocardia transvalensis</name>
    <dbReference type="NCBI Taxonomy" id="37333"/>
    <lineage>
        <taxon>Bacteria</taxon>
        <taxon>Bacillati</taxon>
        <taxon>Actinomycetota</taxon>
        <taxon>Actinomycetes</taxon>
        <taxon>Mycobacteriales</taxon>
        <taxon>Nocardiaceae</taxon>
        <taxon>Nocardia</taxon>
    </lineage>
</organism>
<dbReference type="GO" id="GO:0016887">
    <property type="term" value="F:ATP hydrolysis activity"/>
    <property type="evidence" value="ECO:0007669"/>
    <property type="project" value="InterPro"/>
</dbReference>
<keyword evidence="7" id="KW-0472">Membrane</keyword>
<dbReference type="PANTHER" id="PTHR43297:SF2">
    <property type="entry name" value="DIPEPTIDE TRANSPORT ATP-BINDING PROTEIN DPPD"/>
    <property type="match status" value="1"/>
</dbReference>
<proteinExistence type="inferred from homology"/>
<keyword evidence="10" id="KW-1185">Reference proteome</keyword>
<evidence type="ECO:0000256" key="3">
    <source>
        <dbReference type="ARBA" id="ARBA00022448"/>
    </source>
</evidence>
<evidence type="ECO:0000256" key="5">
    <source>
        <dbReference type="ARBA" id="ARBA00022741"/>
    </source>
</evidence>
<dbReference type="PROSITE" id="PS00211">
    <property type="entry name" value="ABC_TRANSPORTER_1"/>
    <property type="match status" value="1"/>
</dbReference>
<keyword evidence="3" id="KW-0813">Transport</keyword>
<dbReference type="AlphaFoldDB" id="A0A7W9P9P5"/>
<evidence type="ECO:0000256" key="4">
    <source>
        <dbReference type="ARBA" id="ARBA00022475"/>
    </source>
</evidence>
<name>A0A7W9P9P5_9NOCA</name>
<protein>
    <submittedName>
        <fullName evidence="9">ABC-type glutathione transport system ATPase component</fullName>
    </submittedName>
</protein>
<dbReference type="Gene3D" id="3.40.50.300">
    <property type="entry name" value="P-loop containing nucleotide triphosphate hydrolases"/>
    <property type="match status" value="2"/>
</dbReference>
<dbReference type="InterPro" id="IPR050388">
    <property type="entry name" value="ABC_Ni/Peptide_Import"/>
</dbReference>
<reference evidence="9 10" key="1">
    <citation type="submission" date="2020-08" db="EMBL/GenBank/DDBJ databases">
        <title>Sequencing the genomes of 1000 actinobacteria strains.</title>
        <authorList>
            <person name="Klenk H.-P."/>
        </authorList>
    </citation>
    <scope>NUCLEOTIDE SEQUENCE [LARGE SCALE GENOMIC DNA]</scope>
    <source>
        <strain evidence="9 10">DSM 43582</strain>
    </source>
</reference>
<evidence type="ECO:0000313" key="10">
    <source>
        <dbReference type="Proteomes" id="UP000540412"/>
    </source>
</evidence>
<evidence type="ECO:0000256" key="7">
    <source>
        <dbReference type="ARBA" id="ARBA00023136"/>
    </source>
</evidence>
<comment type="caution">
    <text evidence="9">The sequence shown here is derived from an EMBL/GenBank/DDBJ whole genome shotgun (WGS) entry which is preliminary data.</text>
</comment>
<evidence type="ECO:0000313" key="9">
    <source>
        <dbReference type="EMBL" id="MBB5912084.1"/>
    </source>
</evidence>
<evidence type="ECO:0000256" key="2">
    <source>
        <dbReference type="ARBA" id="ARBA00005417"/>
    </source>
</evidence>
<feature type="domain" description="ABC transporter" evidence="8">
    <location>
        <begin position="292"/>
        <end position="535"/>
    </location>
</feature>